<reference evidence="1 2" key="1">
    <citation type="submission" date="2020-02" db="EMBL/GenBank/DDBJ databases">
        <title>Whole genome sequence of Halogeometricum borinquense strain wsp4.</title>
        <authorList>
            <person name="Verma D.K."/>
            <person name="Gopal K."/>
            <person name="Prasad E.S."/>
        </authorList>
    </citation>
    <scope>NUCLEOTIDE SEQUENCE [LARGE SCALE GENOMIC DNA]</scope>
    <source>
        <strain evidence="2">wsp4</strain>
    </source>
</reference>
<dbReference type="EMBL" id="CP048739">
    <property type="protein sequence ID" value="QIB75318.1"/>
    <property type="molecule type" value="Genomic_DNA"/>
</dbReference>
<dbReference type="GeneID" id="44080554"/>
<dbReference type="Proteomes" id="UP000465846">
    <property type="component" value="Chromosome"/>
</dbReference>
<name>A0A6C0UQU7_9EURY</name>
<protein>
    <submittedName>
        <fullName evidence="1">Uncharacterized protein</fullName>
    </submittedName>
</protein>
<dbReference type="AlphaFoldDB" id="A0A6C0UQU7"/>
<sequence length="190" mass="21834">MRPIGLDITAYENVEEYDGKVETNKYGDISYEWLQKNDLNKFYVAHEAHRPRADGVEGICRISGEVHTFRAGSYSGYSAFRNLLATFLLNHEGVEPSREISEHVESHEVWNNSENFEGKPFYEIINFSDCEGTIGPETSAKLAQDFEEHEEDVKSLIKRRSDSSDYYVRKYDAWMQAFKLAATTGAVEFH</sequence>
<accession>A0A6C0UQU7</accession>
<organism evidence="1 2">
    <name type="scientific">Halogeometricum borinquense</name>
    <dbReference type="NCBI Taxonomy" id="60847"/>
    <lineage>
        <taxon>Archaea</taxon>
        <taxon>Methanobacteriati</taxon>
        <taxon>Methanobacteriota</taxon>
        <taxon>Stenosarchaea group</taxon>
        <taxon>Halobacteria</taxon>
        <taxon>Halobacteriales</taxon>
        <taxon>Haloferacaceae</taxon>
        <taxon>Halogeometricum</taxon>
    </lineage>
</organism>
<evidence type="ECO:0000313" key="1">
    <source>
        <dbReference type="EMBL" id="QIB75318.1"/>
    </source>
</evidence>
<proteinExistence type="predicted"/>
<dbReference type="RefSeq" id="WP_163487098.1">
    <property type="nucleotide sequence ID" value="NZ_CP048739.1"/>
</dbReference>
<evidence type="ECO:0000313" key="2">
    <source>
        <dbReference type="Proteomes" id="UP000465846"/>
    </source>
</evidence>
<gene>
    <name evidence="1" type="ORF">G3I44_14095</name>
</gene>